<dbReference type="EMBL" id="CAWUFR010000231">
    <property type="protein sequence ID" value="CAK6973509.1"/>
    <property type="molecule type" value="Genomic_DNA"/>
</dbReference>
<dbReference type="AlphaFoldDB" id="A0AAV1PPH5"/>
<evidence type="ECO:0000256" key="1">
    <source>
        <dbReference type="SAM" id="MobiDB-lite"/>
    </source>
</evidence>
<feature type="compositionally biased region" description="Basic and acidic residues" evidence="1">
    <location>
        <begin position="132"/>
        <end position="143"/>
    </location>
</feature>
<proteinExistence type="predicted"/>
<keyword evidence="3" id="KW-1185">Reference proteome</keyword>
<organism evidence="2 3">
    <name type="scientific">Scomber scombrus</name>
    <name type="common">Atlantic mackerel</name>
    <name type="synonym">Scomber vernalis</name>
    <dbReference type="NCBI Taxonomy" id="13677"/>
    <lineage>
        <taxon>Eukaryota</taxon>
        <taxon>Metazoa</taxon>
        <taxon>Chordata</taxon>
        <taxon>Craniata</taxon>
        <taxon>Vertebrata</taxon>
        <taxon>Euteleostomi</taxon>
        <taxon>Actinopterygii</taxon>
        <taxon>Neopterygii</taxon>
        <taxon>Teleostei</taxon>
        <taxon>Neoteleostei</taxon>
        <taxon>Acanthomorphata</taxon>
        <taxon>Pelagiaria</taxon>
        <taxon>Scombriformes</taxon>
        <taxon>Scombridae</taxon>
        <taxon>Scomber</taxon>
    </lineage>
</organism>
<feature type="compositionally biased region" description="Basic and acidic residues" evidence="1">
    <location>
        <begin position="106"/>
        <end position="121"/>
    </location>
</feature>
<evidence type="ECO:0000313" key="2">
    <source>
        <dbReference type="EMBL" id="CAK6973509.1"/>
    </source>
</evidence>
<dbReference type="Proteomes" id="UP001314229">
    <property type="component" value="Unassembled WGS sequence"/>
</dbReference>
<name>A0AAV1PPH5_SCOSC</name>
<feature type="compositionally biased region" description="Polar residues" evidence="1">
    <location>
        <begin position="153"/>
        <end position="164"/>
    </location>
</feature>
<protein>
    <submittedName>
        <fullName evidence="2">Uncharacterized protein LOC122881926</fullName>
    </submittedName>
</protein>
<comment type="caution">
    <text evidence="2">The sequence shown here is derived from an EMBL/GenBank/DDBJ whole genome shotgun (WGS) entry which is preliminary data.</text>
</comment>
<evidence type="ECO:0000313" key="3">
    <source>
        <dbReference type="Proteomes" id="UP001314229"/>
    </source>
</evidence>
<gene>
    <name evidence="2" type="ORF">FSCOSCO3_A000379</name>
</gene>
<accession>A0AAV1PPH5</accession>
<reference evidence="2 3" key="1">
    <citation type="submission" date="2024-01" db="EMBL/GenBank/DDBJ databases">
        <authorList>
            <person name="Alioto T."/>
            <person name="Alioto T."/>
            <person name="Gomez Garrido J."/>
        </authorList>
    </citation>
    <scope>NUCLEOTIDE SEQUENCE [LARGE SCALE GENOMIC DNA]</scope>
</reference>
<sequence length="487" mass="54664">MRPSVSVTLEPGLERGVPWGRDLFTFVTSAAGHMMRTLQKPRKNRPSKRQVNHRRFLHNMIQRKFADIEAANHRLASALYFKEQDKNVSAGTPEQSGSPSQGGSLHDPDKCSVHTDADDISKSQSDVSVGSHETEISEKKQPDSGHLWKRLPKSQSTTFTSRKNSQGKGTQKQKKGSVNQKLAEFISMSSPKGLDYDHGEELFQADYYENENILKTTSILPEDTQMTLNDSSVLQNVDISPSFSPELSPLSLDSSDFSIQMFTDISTCTQTQKSVTDITDSQWTDIMDVFCAGSKDLASGMDVEAYFESICACQGDTGADDDAFADQSDNFTQRICSNRPDVVDLHCERGEYSYDTVDGYSCHGDQELMINHLQSDQKSSQALRQYQDAAKMQFNNFIPLQGTENNQNQLLTSISYLYNISELQHPQQESPCMLVNCENNLNFMPFEGVAQSFSAPLHPEHHHILTPPHEDDWLFTDILNDRKSLDC</sequence>
<feature type="compositionally biased region" description="Low complexity" evidence="1">
    <location>
        <begin position="91"/>
        <end position="104"/>
    </location>
</feature>
<feature type="region of interest" description="Disordered" evidence="1">
    <location>
        <begin position="87"/>
        <end position="179"/>
    </location>
</feature>